<dbReference type="Proteomes" id="UP000037035">
    <property type="component" value="Unassembled WGS sequence"/>
</dbReference>
<evidence type="ECO:0000313" key="2">
    <source>
        <dbReference type="EMBL" id="KNZ56967.1"/>
    </source>
</evidence>
<evidence type="ECO:0000313" key="3">
    <source>
        <dbReference type="Proteomes" id="UP000037035"/>
    </source>
</evidence>
<dbReference type="VEuPathDB" id="FungiDB:VP01_2276g3"/>
<dbReference type="AlphaFoldDB" id="A0A0L6V8X5"/>
<proteinExistence type="predicted"/>
<feature type="region of interest" description="Disordered" evidence="1">
    <location>
        <begin position="1"/>
        <end position="75"/>
    </location>
</feature>
<gene>
    <name evidence="2" type="ORF">VP01_2276g3</name>
</gene>
<dbReference type="EMBL" id="LAVV01007143">
    <property type="protein sequence ID" value="KNZ56967.1"/>
    <property type="molecule type" value="Genomic_DNA"/>
</dbReference>
<sequence>MQRTPPRTRSQGPAQHPLDPDLVRRRRRSPSDLQISLESVPGLIRNRGNPGSNLSNSLGPVPAKGLGPRPTQPMKSYHRLNAGELTLPWVHRGIMPRLKVQPRFYFLGGGHPMEINLGWFSAEVIPHRVPQTNEITFIGWVAPDAIDFVGACSTDEIECIGFRSPNENDFIGLGTPMKSNSSGGHIAAEKSLRQIFTGEDSSAAKFCRGGILRGKMLPRRIPPRHNFAGSIPTRDNFAAEKSSPAKLCHRDSSAVKCCRGGFFRGTILPRTNPPRQNGTAEESCPAKLCRRDSSAVKCCRGGFFRSTILPRTNPPRQNCTAEESCPLAANGEMRDRCRLVAVLQVRLLLLGATR</sequence>
<accession>A0A0L6V8X5</accession>
<name>A0A0L6V8X5_9BASI</name>
<keyword evidence="3" id="KW-1185">Reference proteome</keyword>
<organism evidence="2 3">
    <name type="scientific">Puccinia sorghi</name>
    <dbReference type="NCBI Taxonomy" id="27349"/>
    <lineage>
        <taxon>Eukaryota</taxon>
        <taxon>Fungi</taxon>
        <taxon>Dikarya</taxon>
        <taxon>Basidiomycota</taxon>
        <taxon>Pucciniomycotina</taxon>
        <taxon>Pucciniomycetes</taxon>
        <taxon>Pucciniales</taxon>
        <taxon>Pucciniaceae</taxon>
        <taxon>Puccinia</taxon>
    </lineage>
</organism>
<feature type="compositionally biased region" description="Polar residues" evidence="1">
    <location>
        <begin position="49"/>
        <end position="58"/>
    </location>
</feature>
<protein>
    <submittedName>
        <fullName evidence="2">Uncharacterized protein</fullName>
    </submittedName>
</protein>
<evidence type="ECO:0000256" key="1">
    <source>
        <dbReference type="SAM" id="MobiDB-lite"/>
    </source>
</evidence>
<comment type="caution">
    <text evidence="2">The sequence shown here is derived from an EMBL/GenBank/DDBJ whole genome shotgun (WGS) entry which is preliminary data.</text>
</comment>
<feature type="compositionally biased region" description="Polar residues" evidence="1">
    <location>
        <begin position="1"/>
        <end position="13"/>
    </location>
</feature>
<reference evidence="2 3" key="1">
    <citation type="submission" date="2015-08" db="EMBL/GenBank/DDBJ databases">
        <title>Next Generation Sequencing and Analysis of the Genome of Puccinia sorghi L Schw, the Causal Agent of Maize Common Rust.</title>
        <authorList>
            <person name="Rochi L."/>
            <person name="Burguener G."/>
            <person name="Darino M."/>
            <person name="Turjanski A."/>
            <person name="Kreff E."/>
            <person name="Dieguez M.J."/>
            <person name="Sacco F."/>
        </authorList>
    </citation>
    <scope>NUCLEOTIDE SEQUENCE [LARGE SCALE GENOMIC DNA]</scope>
    <source>
        <strain evidence="2 3">RO10H11247</strain>
    </source>
</reference>